<feature type="active site" description="Proton donor/acceptor" evidence="4">
    <location>
        <position position="138"/>
    </location>
</feature>
<proteinExistence type="inferred from homology"/>
<feature type="binding site" evidence="5">
    <location>
        <position position="207"/>
    </location>
    <ligand>
        <name>pyruvate</name>
        <dbReference type="ChEBI" id="CHEBI:15361"/>
    </ligand>
</feature>
<dbReference type="PANTHER" id="PTHR42849">
    <property type="entry name" value="N-ACETYLNEURAMINATE LYASE"/>
    <property type="match status" value="1"/>
</dbReference>
<keyword evidence="7" id="KW-1185">Reference proteome</keyword>
<reference evidence="6 7" key="1">
    <citation type="submission" date="2016-06" db="EMBL/GenBank/DDBJ databases">
        <title>Complete genome sequence of a deep-branching marine Gamma Proteobacterium Woeseia oceani type strain XK5.</title>
        <authorList>
            <person name="Mu D."/>
            <person name="Du Z."/>
        </authorList>
    </citation>
    <scope>NUCLEOTIDE SEQUENCE [LARGE SCALE GENOMIC DNA]</scope>
    <source>
        <strain evidence="6 7">XK5</strain>
    </source>
</reference>
<dbReference type="Pfam" id="PF00701">
    <property type="entry name" value="DHDPS"/>
    <property type="match status" value="1"/>
</dbReference>
<evidence type="ECO:0000313" key="7">
    <source>
        <dbReference type="Proteomes" id="UP000092695"/>
    </source>
</evidence>
<evidence type="ECO:0000256" key="3">
    <source>
        <dbReference type="PIRNR" id="PIRNR001365"/>
    </source>
</evidence>
<dbReference type="SUPFAM" id="SSF51569">
    <property type="entry name" value="Aldolase"/>
    <property type="match status" value="1"/>
</dbReference>
<dbReference type="STRING" id="1548547.BA177_03895"/>
<evidence type="ECO:0000313" key="6">
    <source>
        <dbReference type="EMBL" id="ANO50465.1"/>
    </source>
</evidence>
<evidence type="ECO:0000256" key="4">
    <source>
        <dbReference type="PIRSR" id="PIRSR001365-1"/>
    </source>
</evidence>
<sequence length="296" mass="32396">MGSVGKLNGIIVALITPFDSNGKLAPERARRLIESHIETGVQGFYVGGSSGEGFLQSVEERREYLQFVADVCANRVTLIAQVGALSSRDAWTLADDAGRIGYDVVSSTPPFYYAYTEQEVLDYYRDLAERSPLPVLLYNAPHTTGRKLSLDAQEAMLKLPNVIGSKHTDTNLFTAERLMHIVKGVQFINGPDDMLTAGLAMGMVGGIGTTYNFIPRIYLDIYRHVQSGDLASARASQSIANELIDELVRVSPSVIPGTKLALDILGYDIGPARKPFQKITADTSRFEKLLQDCDAF</sequence>
<dbReference type="GO" id="GO:0019262">
    <property type="term" value="P:N-acetylneuraminate catabolic process"/>
    <property type="evidence" value="ECO:0007669"/>
    <property type="project" value="TreeGrafter"/>
</dbReference>
<dbReference type="RefSeq" id="WP_068613090.1">
    <property type="nucleotide sequence ID" value="NZ_CP016268.1"/>
</dbReference>
<evidence type="ECO:0000256" key="1">
    <source>
        <dbReference type="ARBA" id="ARBA00023239"/>
    </source>
</evidence>
<dbReference type="InterPro" id="IPR002220">
    <property type="entry name" value="DapA-like"/>
</dbReference>
<dbReference type="GO" id="GO:0005829">
    <property type="term" value="C:cytosol"/>
    <property type="evidence" value="ECO:0007669"/>
    <property type="project" value="TreeGrafter"/>
</dbReference>
<evidence type="ECO:0008006" key="8">
    <source>
        <dbReference type="Google" id="ProtNLM"/>
    </source>
</evidence>
<dbReference type="OrthoDB" id="199953at2"/>
<organism evidence="6 7">
    <name type="scientific">Woeseia oceani</name>
    <dbReference type="NCBI Taxonomy" id="1548547"/>
    <lineage>
        <taxon>Bacteria</taxon>
        <taxon>Pseudomonadati</taxon>
        <taxon>Pseudomonadota</taxon>
        <taxon>Gammaproteobacteria</taxon>
        <taxon>Woeseiales</taxon>
        <taxon>Woeseiaceae</taxon>
        <taxon>Woeseia</taxon>
    </lineage>
</organism>
<dbReference type="InterPro" id="IPR013785">
    <property type="entry name" value="Aldolase_TIM"/>
</dbReference>
<protein>
    <recommendedName>
        <fullName evidence="8">Dihydrodipicolinate synthase family protein</fullName>
    </recommendedName>
</protein>
<dbReference type="Proteomes" id="UP000092695">
    <property type="component" value="Chromosome"/>
</dbReference>
<keyword evidence="1 3" id="KW-0456">Lyase</keyword>
<accession>A0A193LD61</accession>
<dbReference type="PANTHER" id="PTHR42849:SF1">
    <property type="entry name" value="N-ACETYLNEURAMINATE LYASE"/>
    <property type="match status" value="1"/>
</dbReference>
<dbReference type="PROSITE" id="PS00666">
    <property type="entry name" value="DHDPS_2"/>
    <property type="match status" value="1"/>
</dbReference>
<dbReference type="Gene3D" id="3.20.20.70">
    <property type="entry name" value="Aldolase class I"/>
    <property type="match status" value="1"/>
</dbReference>
<feature type="active site" description="Schiff-base intermediate with substrate" evidence="4">
    <location>
        <position position="166"/>
    </location>
</feature>
<dbReference type="PRINTS" id="PR00146">
    <property type="entry name" value="DHPICSNTHASE"/>
</dbReference>
<keyword evidence="2" id="KW-0704">Schiff base</keyword>
<dbReference type="GO" id="GO:0008747">
    <property type="term" value="F:N-acetylneuraminate lyase activity"/>
    <property type="evidence" value="ECO:0007669"/>
    <property type="project" value="TreeGrafter"/>
</dbReference>
<dbReference type="KEGG" id="woc:BA177_03895"/>
<evidence type="ECO:0000256" key="2">
    <source>
        <dbReference type="ARBA" id="ARBA00023270"/>
    </source>
</evidence>
<dbReference type="EMBL" id="CP016268">
    <property type="protein sequence ID" value="ANO50465.1"/>
    <property type="molecule type" value="Genomic_DNA"/>
</dbReference>
<gene>
    <name evidence="6" type="ORF">BA177_03895</name>
</gene>
<name>A0A193LD61_9GAMM</name>
<evidence type="ECO:0000256" key="5">
    <source>
        <dbReference type="PIRSR" id="PIRSR001365-2"/>
    </source>
</evidence>
<dbReference type="AlphaFoldDB" id="A0A193LD61"/>
<comment type="similarity">
    <text evidence="3">Belongs to the DapA family.</text>
</comment>
<dbReference type="PIRSF" id="PIRSF001365">
    <property type="entry name" value="DHDPS"/>
    <property type="match status" value="1"/>
</dbReference>
<dbReference type="InterPro" id="IPR020625">
    <property type="entry name" value="Schiff_base-form_aldolases_AS"/>
</dbReference>
<dbReference type="SMART" id="SM01130">
    <property type="entry name" value="DHDPS"/>
    <property type="match status" value="1"/>
</dbReference>